<dbReference type="InterPro" id="IPR051150">
    <property type="entry name" value="SWT21/TCAB1_mRNA_Telomere"/>
</dbReference>
<evidence type="ECO:0000256" key="2">
    <source>
        <dbReference type="ARBA" id="ARBA00041558"/>
    </source>
</evidence>
<proteinExistence type="inferred from homology"/>
<dbReference type="Proteomes" id="UP000770661">
    <property type="component" value="Unassembled WGS sequence"/>
</dbReference>
<dbReference type="OrthoDB" id="239865at2759"/>
<dbReference type="PANTHER" id="PTHR13211">
    <property type="entry name" value="TELOMERASE CAJAL BODY PROTEIN 1"/>
    <property type="match status" value="1"/>
</dbReference>
<dbReference type="Gene3D" id="2.130.10.10">
    <property type="entry name" value="YVTN repeat-like/Quinoprotein amine dehydrogenase"/>
    <property type="match status" value="1"/>
</dbReference>
<evidence type="ECO:0000313" key="5">
    <source>
        <dbReference type="Proteomes" id="UP000770661"/>
    </source>
</evidence>
<keyword evidence="5" id="KW-1185">Reference proteome</keyword>
<dbReference type="EMBL" id="JACEEZ010000748">
    <property type="protein sequence ID" value="KAG0729847.1"/>
    <property type="molecule type" value="Genomic_DNA"/>
</dbReference>
<evidence type="ECO:0000256" key="1">
    <source>
        <dbReference type="ARBA" id="ARBA00038279"/>
    </source>
</evidence>
<gene>
    <name evidence="4" type="primary">Wrap53</name>
    <name evidence="4" type="ORF">GWK47_003388</name>
</gene>
<name>A0A8J4YLG2_CHIOP</name>
<comment type="similarity">
    <text evidence="1">Belongs to the TCAB1 family.</text>
</comment>
<dbReference type="InterPro" id="IPR001680">
    <property type="entry name" value="WD40_rpt"/>
</dbReference>
<comment type="caution">
    <text evidence="4">The sequence shown here is derived from an EMBL/GenBank/DDBJ whole genome shotgun (WGS) entry which is preliminary data.</text>
</comment>
<reference evidence="4" key="1">
    <citation type="submission" date="2020-07" db="EMBL/GenBank/DDBJ databases">
        <title>The High-quality genome of the commercially important snow crab, Chionoecetes opilio.</title>
        <authorList>
            <person name="Jeong J.-H."/>
            <person name="Ryu S."/>
        </authorList>
    </citation>
    <scope>NUCLEOTIDE SEQUENCE</scope>
    <source>
        <strain evidence="4">MADBK_172401_WGS</strain>
        <tissue evidence="4">Digestive gland</tissue>
    </source>
</reference>
<accession>A0A8J4YLG2</accession>
<protein>
    <recommendedName>
        <fullName evidence="2">WD repeat-containing protein 79</fullName>
    </recommendedName>
</protein>
<organism evidence="4 5">
    <name type="scientific">Chionoecetes opilio</name>
    <name type="common">Atlantic snow crab</name>
    <name type="synonym">Cancer opilio</name>
    <dbReference type="NCBI Taxonomy" id="41210"/>
    <lineage>
        <taxon>Eukaryota</taxon>
        <taxon>Metazoa</taxon>
        <taxon>Ecdysozoa</taxon>
        <taxon>Arthropoda</taxon>
        <taxon>Crustacea</taxon>
        <taxon>Multicrustacea</taxon>
        <taxon>Malacostraca</taxon>
        <taxon>Eumalacostraca</taxon>
        <taxon>Eucarida</taxon>
        <taxon>Decapoda</taxon>
        <taxon>Pleocyemata</taxon>
        <taxon>Brachyura</taxon>
        <taxon>Eubrachyura</taxon>
        <taxon>Majoidea</taxon>
        <taxon>Majidae</taxon>
        <taxon>Chionoecetes</taxon>
    </lineage>
</organism>
<evidence type="ECO:0000256" key="3">
    <source>
        <dbReference type="SAM" id="MobiDB-lite"/>
    </source>
</evidence>
<dbReference type="Pfam" id="PF00400">
    <property type="entry name" value="WD40"/>
    <property type="match status" value="1"/>
</dbReference>
<evidence type="ECO:0000313" key="4">
    <source>
        <dbReference type="EMBL" id="KAG0729847.1"/>
    </source>
</evidence>
<dbReference type="SUPFAM" id="SSF50978">
    <property type="entry name" value="WD40 repeat-like"/>
    <property type="match status" value="1"/>
</dbReference>
<dbReference type="InterPro" id="IPR036322">
    <property type="entry name" value="WD40_repeat_dom_sf"/>
</dbReference>
<dbReference type="InterPro" id="IPR015943">
    <property type="entry name" value="WD40/YVTN_repeat-like_dom_sf"/>
</dbReference>
<feature type="region of interest" description="Disordered" evidence="3">
    <location>
        <begin position="118"/>
        <end position="160"/>
    </location>
</feature>
<dbReference type="AlphaFoldDB" id="A0A8J4YLG2"/>
<dbReference type="PANTHER" id="PTHR13211:SF0">
    <property type="entry name" value="TELOMERASE CAJAL BODY PROTEIN 1"/>
    <property type="match status" value="1"/>
</dbReference>
<sequence>MLPIVAVVVMDKQVENSTVAMEKQVKHGPGSARKKPSVGAVRGNTHEEKMYDVVVISDESSQGVDEPQADMLPSQELFSLRDAAKTYAFQNGTQSIDTKEFLEEKITISKPREETIDTISGEHCNSGNQSGGEEVVMSETAEKDDSGGTVEGQEESPVSPHSFVDPLMVLNYSGEFKTRQDNFTKGCKWSPDGSCLLVTANDSKLRLFNVPTPVLQGDVQCESWFAEAEKYNKAAVTVSEKEIMYDYCWYPLMRSDMPNTCCLDEMVAAYSVGFNTDGTRLVAGFNKCLRAFHTHRPGRYFEEIEAKNQPGIISCMSFNPQLPCVFAAGSYLGSIGDTRGRVLKWDLEKDGEAASGDDFLKEPSAMFEAHKDCTNGVSVHPYCPLLATSSGQRHFPEPVSGSDLDSCSESDEPQSLFTTSRIFQENTVKLWWLGKS</sequence>